<name>A0AAD5TC17_9FUNG</name>
<dbReference type="Proteomes" id="UP001211907">
    <property type="component" value="Unassembled WGS sequence"/>
</dbReference>
<evidence type="ECO:0000313" key="2">
    <source>
        <dbReference type="EMBL" id="KAJ3141426.1"/>
    </source>
</evidence>
<reference evidence="2" key="1">
    <citation type="submission" date="2020-05" db="EMBL/GenBank/DDBJ databases">
        <title>Phylogenomic resolution of chytrid fungi.</title>
        <authorList>
            <person name="Stajich J.E."/>
            <person name="Amses K."/>
            <person name="Simmons R."/>
            <person name="Seto K."/>
            <person name="Myers J."/>
            <person name="Bonds A."/>
            <person name="Quandt C.A."/>
            <person name="Barry K."/>
            <person name="Liu P."/>
            <person name="Grigoriev I."/>
            <person name="Longcore J.E."/>
            <person name="James T.Y."/>
        </authorList>
    </citation>
    <scope>NUCLEOTIDE SEQUENCE</scope>
    <source>
        <strain evidence="2">JEL0513</strain>
    </source>
</reference>
<keyword evidence="3" id="KW-1185">Reference proteome</keyword>
<comment type="caution">
    <text evidence="2">The sequence shown here is derived from an EMBL/GenBank/DDBJ whole genome shotgun (WGS) entry which is preliminary data.</text>
</comment>
<organism evidence="2 3">
    <name type="scientific">Physocladia obscura</name>
    <dbReference type="NCBI Taxonomy" id="109957"/>
    <lineage>
        <taxon>Eukaryota</taxon>
        <taxon>Fungi</taxon>
        <taxon>Fungi incertae sedis</taxon>
        <taxon>Chytridiomycota</taxon>
        <taxon>Chytridiomycota incertae sedis</taxon>
        <taxon>Chytridiomycetes</taxon>
        <taxon>Chytridiales</taxon>
        <taxon>Chytriomycetaceae</taxon>
        <taxon>Physocladia</taxon>
    </lineage>
</organism>
<protein>
    <submittedName>
        <fullName evidence="2">Uncharacterized protein</fullName>
    </submittedName>
</protein>
<dbReference type="EMBL" id="JADGJH010000032">
    <property type="protein sequence ID" value="KAJ3141426.1"/>
    <property type="molecule type" value="Genomic_DNA"/>
</dbReference>
<dbReference type="AlphaFoldDB" id="A0AAD5TC17"/>
<feature type="transmembrane region" description="Helical" evidence="1">
    <location>
        <begin position="28"/>
        <end position="61"/>
    </location>
</feature>
<sequence length="569" mass="63123">MRGQGTKSDIDDSEQGWQNELHPSSSHLLIFATIFYGFGIAIGVFGSPAVVAATLVAFDIVRNKRRENRERASVLSQDSITPPMCDESTQTKFQAEQTTSLISHKTSLLSLTKTSNENCKSYDILKRELLFSDKSFLTKSQHLAAAGIHYVAKSCFEPELTATTGYEEIIPGLTAADVVAFVDAIKYLVLMEGGGVYIAEEQFQSIKASANIVVNLAFKDIEHDADTLRQSAFCLSKLPNLLVNIQIIKHHACDQTKFGDDEFFDVAIAKDCISTCLTRVFELLHGKESIDLDDQIDAIKHYWIRERVCSIFVHTLGSNLQESKSEVFQLLHQLKDLEELSDLSDESSSENDDNDLSFYVGKRVVDNDDETLVSKRSSAWTSVFDQVNQISSKIPKTYLVYTSSVDTFSVTCPESPTLRTAIAQMPATGLTPGDIFLVLCTWHEPISGSSATNSVSDTLLSRRPKSNFIPTPSSLDKFATISYSKTTDNQQSGFEKALYARLESILDLGSGVSQMVVEVIDERDDVAFQFGIGNEVDVSRLVVENRVRDSLRFGAVRIDEDVFNAFFSK</sequence>
<proteinExistence type="predicted"/>
<accession>A0AAD5TC17</accession>
<keyword evidence="1" id="KW-0472">Membrane</keyword>
<gene>
    <name evidence="2" type="ORF">HK100_006855</name>
</gene>
<evidence type="ECO:0000256" key="1">
    <source>
        <dbReference type="SAM" id="Phobius"/>
    </source>
</evidence>
<evidence type="ECO:0000313" key="3">
    <source>
        <dbReference type="Proteomes" id="UP001211907"/>
    </source>
</evidence>
<keyword evidence="1" id="KW-1133">Transmembrane helix</keyword>
<keyword evidence="1" id="KW-0812">Transmembrane</keyword>